<reference evidence="3 4" key="1">
    <citation type="submission" date="2023-08" db="EMBL/GenBank/DDBJ databases">
        <title>Black Yeasts Isolated from many extreme environments.</title>
        <authorList>
            <person name="Coleine C."/>
            <person name="Stajich J.E."/>
            <person name="Selbmann L."/>
        </authorList>
    </citation>
    <scope>NUCLEOTIDE SEQUENCE [LARGE SCALE GENOMIC DNA]</scope>
    <source>
        <strain evidence="3 4">CCFEE 6328</strain>
    </source>
</reference>
<feature type="transmembrane region" description="Helical" evidence="1">
    <location>
        <begin position="528"/>
        <end position="551"/>
    </location>
</feature>
<evidence type="ECO:0000256" key="1">
    <source>
        <dbReference type="SAM" id="Phobius"/>
    </source>
</evidence>
<comment type="caution">
    <text evidence="3">The sequence shown here is derived from an EMBL/GenBank/DDBJ whole genome shotgun (WGS) entry which is preliminary data.</text>
</comment>
<dbReference type="Pfam" id="PF26616">
    <property type="entry name" value="CorA-like"/>
    <property type="match status" value="1"/>
</dbReference>
<keyword evidence="1" id="KW-0812">Transmembrane</keyword>
<feature type="transmembrane region" description="Helical" evidence="1">
    <location>
        <begin position="480"/>
        <end position="507"/>
    </location>
</feature>
<keyword evidence="1" id="KW-1133">Transmembrane helix</keyword>
<proteinExistence type="predicted"/>
<feature type="domain" description="CorA-like transporter" evidence="2">
    <location>
        <begin position="50"/>
        <end position="243"/>
    </location>
</feature>
<organism evidence="3 4">
    <name type="scientific">Exophiala sideris</name>
    <dbReference type="NCBI Taxonomy" id="1016849"/>
    <lineage>
        <taxon>Eukaryota</taxon>
        <taxon>Fungi</taxon>
        <taxon>Dikarya</taxon>
        <taxon>Ascomycota</taxon>
        <taxon>Pezizomycotina</taxon>
        <taxon>Eurotiomycetes</taxon>
        <taxon>Chaetothyriomycetidae</taxon>
        <taxon>Chaetothyriales</taxon>
        <taxon>Herpotrichiellaceae</taxon>
        <taxon>Exophiala</taxon>
    </lineage>
</organism>
<evidence type="ECO:0000313" key="4">
    <source>
        <dbReference type="Proteomes" id="UP001345691"/>
    </source>
</evidence>
<evidence type="ECO:0000259" key="2">
    <source>
        <dbReference type="Pfam" id="PF26616"/>
    </source>
</evidence>
<keyword evidence="4" id="KW-1185">Reference proteome</keyword>
<keyword evidence="1" id="KW-0472">Membrane</keyword>
<dbReference type="Proteomes" id="UP001345691">
    <property type="component" value="Unassembled WGS sequence"/>
</dbReference>
<gene>
    <name evidence="3" type="ORF">LTR69_003128</name>
</gene>
<dbReference type="InterPro" id="IPR058257">
    <property type="entry name" value="CorA-like_dom"/>
</dbReference>
<name>A0ABR0JJI4_9EURO</name>
<dbReference type="EMBL" id="JAVRRF010000005">
    <property type="protein sequence ID" value="KAK5065579.1"/>
    <property type="molecule type" value="Genomic_DNA"/>
</dbReference>
<sequence>MAVSPFAQSCDQHRNYPVNLIEPGPTYPSVLREYKNRFEARIGGQLQKDSLRTTFVFVGASSSRDPLYISYDMTRWVLSFFQVLPMFQEFLFAFGGNLSSTDLHFSGFREDTRIEAGFQRGEVTELGRSGQDFQLCYNLKTFEQKPGSLWPWSSRQSVIFHSFDVKKGHASWIAVKANNVIRDRLKEVSNTRLGNDPDAFRSIPKMFANTMACHAVIVEWCAEDWRWYLNYIEEHLTPLRRRAVVDKVARFVPQSPQMDPQPTGIPMGNLASRPTLRDLTLGRRSTTRSQVAANAGLQHPAQPLPAGVAVHVSEQPREPPNVPPEFDPKLQGEITEEDRKMKYQIQELQDAQALEIRVNEASLVLNSNIHVLSQIEKFFQELPKSADLPEEVKKGMPAEIARFLKRLRSVRSDLRMHLQRVQTMVSLISECKGLLYGIVEYQAMQANHKFADEAQRSAQRMETLTKQMQDMTIKTTLETVLMRIITVVTVFFLPATFVSTFMSADIISFVPSDSSITSGSMSMGGLKLFLCLSFSLMAATFVGGFTLWWGASSTPVL</sequence>
<protein>
    <recommendedName>
        <fullName evidence="2">CorA-like transporter domain-containing protein</fullName>
    </recommendedName>
</protein>
<evidence type="ECO:0000313" key="3">
    <source>
        <dbReference type="EMBL" id="KAK5065579.1"/>
    </source>
</evidence>
<accession>A0ABR0JJI4</accession>